<feature type="transmembrane region" description="Helical" evidence="1">
    <location>
        <begin position="98"/>
        <end position="118"/>
    </location>
</feature>
<dbReference type="EMBL" id="BBPI01000056">
    <property type="protein sequence ID" value="GAM01224.1"/>
    <property type="molecule type" value="Genomic_DNA"/>
</dbReference>
<comment type="caution">
    <text evidence="2">The sequence shown here is derived from an EMBL/GenBank/DDBJ whole genome shotgun (WGS) entry which is preliminary data.</text>
</comment>
<reference evidence="2 3" key="1">
    <citation type="submission" date="2014-11" db="EMBL/GenBank/DDBJ databases">
        <title>Whole genome shotgun sequence of Sphingomonas parapaucimobilis NBRC 15100.</title>
        <authorList>
            <person name="Katano-Makiyama Y."/>
            <person name="Hosoyama A."/>
            <person name="Hashimoto M."/>
            <person name="Hosoyama Y."/>
            <person name="Noguchi M."/>
            <person name="Numata M."/>
            <person name="Tsuchikane K."/>
            <person name="Hirakata S."/>
            <person name="Uohara A."/>
            <person name="Shimodaira J."/>
            <person name="Ohji S."/>
            <person name="Ichikawa N."/>
            <person name="Kimura A."/>
            <person name="Yamazoe A."/>
            <person name="Fujita N."/>
        </authorList>
    </citation>
    <scope>NUCLEOTIDE SEQUENCE [LARGE SCALE GENOMIC DNA]</scope>
    <source>
        <strain evidence="2 3">NBRC 15100</strain>
    </source>
</reference>
<keyword evidence="1" id="KW-0472">Membrane</keyword>
<dbReference type="eggNOG" id="ENOG5031C0H">
    <property type="taxonomic scope" value="Bacteria"/>
</dbReference>
<keyword evidence="1" id="KW-1133">Transmembrane helix</keyword>
<evidence type="ECO:0000313" key="2">
    <source>
        <dbReference type="EMBL" id="GAM01224.1"/>
    </source>
</evidence>
<feature type="transmembrane region" description="Helical" evidence="1">
    <location>
        <begin position="36"/>
        <end position="58"/>
    </location>
</feature>
<dbReference type="InterPro" id="IPR021836">
    <property type="entry name" value="DUF3429"/>
</dbReference>
<dbReference type="Proteomes" id="UP000032305">
    <property type="component" value="Unassembled WGS sequence"/>
</dbReference>
<gene>
    <name evidence="2" type="ORF">SP5_056_00010</name>
</gene>
<keyword evidence="3" id="KW-1185">Reference proteome</keyword>
<feature type="transmembrane region" description="Helical" evidence="1">
    <location>
        <begin position="70"/>
        <end position="92"/>
    </location>
</feature>
<evidence type="ECO:0000313" key="3">
    <source>
        <dbReference type="Proteomes" id="UP000032305"/>
    </source>
</evidence>
<protein>
    <recommendedName>
        <fullName evidence="4">DUF3429 domain-containing protein</fullName>
    </recommendedName>
</protein>
<proteinExistence type="predicted"/>
<dbReference type="OrthoDB" id="5297436at2"/>
<name>A0A0A1W8I2_9SPHN</name>
<keyword evidence="1" id="KW-0812">Transmembrane</keyword>
<feature type="transmembrane region" description="Helical" evidence="1">
    <location>
        <begin position="12"/>
        <end position="30"/>
    </location>
</feature>
<organism evidence="2 3">
    <name type="scientific">Sphingomonas parapaucimobilis NBRC 15100</name>
    <dbReference type="NCBI Taxonomy" id="1219049"/>
    <lineage>
        <taxon>Bacteria</taxon>
        <taxon>Pseudomonadati</taxon>
        <taxon>Pseudomonadota</taxon>
        <taxon>Alphaproteobacteria</taxon>
        <taxon>Sphingomonadales</taxon>
        <taxon>Sphingomonadaceae</taxon>
        <taxon>Sphingomonas</taxon>
    </lineage>
</organism>
<feature type="transmembrane region" description="Helical" evidence="1">
    <location>
        <begin position="130"/>
        <end position="149"/>
    </location>
</feature>
<evidence type="ECO:0008006" key="4">
    <source>
        <dbReference type="Google" id="ProtNLM"/>
    </source>
</evidence>
<sequence length="151" mass="15959">MNHDHLPRPPLILGVAGVLPPLLCVTLALVDPALSLPATIGGGLYGALILSFLGGMWWMEALLRRDDRGWPYLVAVLPSLIGWALLLPPLLAGGSIRVASILLGLVIMITPLADLRIGDAMRAVTGWARLRWALSLGLGGLTLVLGLIAPR</sequence>
<dbReference type="AlphaFoldDB" id="A0A0A1W8I2"/>
<dbReference type="RefSeq" id="WP_042487565.1">
    <property type="nucleotide sequence ID" value="NZ_BBPI01000056.1"/>
</dbReference>
<dbReference type="Pfam" id="PF11911">
    <property type="entry name" value="DUF3429"/>
    <property type="match status" value="1"/>
</dbReference>
<evidence type="ECO:0000256" key="1">
    <source>
        <dbReference type="SAM" id="Phobius"/>
    </source>
</evidence>
<accession>A0A0A1W8I2</accession>